<dbReference type="Pfam" id="PF12294">
    <property type="entry name" value="DUF3626"/>
    <property type="match status" value="1"/>
</dbReference>
<dbReference type="EMBL" id="VOBR01000027">
    <property type="protein sequence ID" value="TWP47334.1"/>
    <property type="molecule type" value="Genomic_DNA"/>
</dbReference>
<name>A0A563EK83_9PSEU</name>
<comment type="caution">
    <text evidence="1">The sequence shown here is derived from an EMBL/GenBank/DDBJ whole genome shotgun (WGS) entry which is preliminary data.</text>
</comment>
<dbReference type="InterPro" id="IPR022074">
    <property type="entry name" value="DUF3626"/>
</dbReference>
<dbReference type="AlphaFoldDB" id="A0A563EK83"/>
<keyword evidence="2" id="KW-1185">Reference proteome</keyword>
<evidence type="ECO:0000313" key="1">
    <source>
        <dbReference type="EMBL" id="TWP47334.1"/>
    </source>
</evidence>
<dbReference type="Proteomes" id="UP000316639">
    <property type="component" value="Unassembled WGS sequence"/>
</dbReference>
<sequence>MAALSVGDPVDPSLRVSLNFHPDRGRILSFLYRDGVYRSQFETGTSNGGLGGARHEWESRLFGGVYDEAPPAHRPKYGALNFRRKQAGGAPRFGSAHFRLNAATLARTTFCYPDSVFEPVDFGTAERMSLVDLASADTKDALDDYVEAHVHGPVGIGGDVEALVLDPCYRGTEVEDLAHRLPCRVEWHRGFRLHVSDLDPGYRGPEIAALGHALARNGFLDARIVGEAVGSHDPQDLKRLWHCIARFG</sequence>
<proteinExistence type="predicted"/>
<evidence type="ECO:0000313" key="2">
    <source>
        <dbReference type="Proteomes" id="UP000316639"/>
    </source>
</evidence>
<accession>A0A563EK83</accession>
<protein>
    <submittedName>
        <fullName evidence="1">DUF3626 domain-containing protein</fullName>
    </submittedName>
</protein>
<reference evidence="1 2" key="1">
    <citation type="submission" date="2019-07" db="EMBL/GenBank/DDBJ databases">
        <title>Lentzea xizangensis sp. nov., isolated from Qinghai-Tibetan Plateau Soils.</title>
        <authorList>
            <person name="Huang J."/>
        </authorList>
    </citation>
    <scope>NUCLEOTIDE SEQUENCE [LARGE SCALE GENOMIC DNA]</scope>
    <source>
        <strain evidence="1 2">FXJ1.1311</strain>
    </source>
</reference>
<dbReference type="OrthoDB" id="3770261at2"/>
<organism evidence="1 2">
    <name type="scientific">Lentzea tibetensis</name>
    <dbReference type="NCBI Taxonomy" id="2591470"/>
    <lineage>
        <taxon>Bacteria</taxon>
        <taxon>Bacillati</taxon>
        <taxon>Actinomycetota</taxon>
        <taxon>Actinomycetes</taxon>
        <taxon>Pseudonocardiales</taxon>
        <taxon>Pseudonocardiaceae</taxon>
        <taxon>Lentzea</taxon>
    </lineage>
</organism>
<gene>
    <name evidence="1" type="ORF">FKR81_32995</name>
</gene>